<evidence type="ECO:0000313" key="2">
    <source>
        <dbReference type="Proteomes" id="UP000011201"/>
    </source>
</evidence>
<proteinExistence type="predicted"/>
<name>L8MVV8_9CYAN</name>
<accession>L8MVV8</accession>
<dbReference type="EMBL" id="ALWB01000231">
    <property type="protein sequence ID" value="ELS30929.1"/>
    <property type="molecule type" value="Genomic_DNA"/>
</dbReference>
<reference evidence="1 2" key="1">
    <citation type="journal article" date="2013" name="Proc. Natl. Acad. Sci. U.S.A.">
        <title>Improving the coverage of the cyanobacterial phylum using diversity-driven genome sequencing.</title>
        <authorList>
            <person name="Shih P.M."/>
            <person name="Wu D."/>
            <person name="Latifi A."/>
            <person name="Axen S.D."/>
            <person name="Fewer D.P."/>
            <person name="Talla E."/>
            <person name="Calteau A."/>
            <person name="Cai F."/>
            <person name="Tandeau de Marsac N."/>
            <person name="Rippka R."/>
            <person name="Herdman M."/>
            <person name="Sivonen K."/>
            <person name="Coursin T."/>
            <person name="Laurent T."/>
            <person name="Goodwin L."/>
            <person name="Nolan M."/>
            <person name="Davenport K.W."/>
            <person name="Han C.S."/>
            <person name="Rubin E.M."/>
            <person name="Eisen J.A."/>
            <person name="Woyke T."/>
            <person name="Gugger M."/>
            <person name="Kerfeld C.A."/>
        </authorList>
    </citation>
    <scope>NUCLEOTIDE SEQUENCE [LARGE SCALE GENOMIC DNA]</scope>
    <source>
        <strain evidence="1 2">PCC 7429</strain>
    </source>
</reference>
<organism evidence="1 2">
    <name type="scientific">Pseudanabaena biceps PCC 7429</name>
    <dbReference type="NCBI Taxonomy" id="927668"/>
    <lineage>
        <taxon>Bacteria</taxon>
        <taxon>Bacillati</taxon>
        <taxon>Cyanobacteriota</taxon>
        <taxon>Cyanophyceae</taxon>
        <taxon>Pseudanabaenales</taxon>
        <taxon>Pseudanabaenaceae</taxon>
        <taxon>Pseudanabaena</taxon>
    </lineage>
</organism>
<gene>
    <name evidence="1" type="ORF">Pse7429DRAFT_3915</name>
</gene>
<dbReference type="PATRIC" id="fig|927668.3.peg.4485"/>
<protein>
    <submittedName>
        <fullName evidence="1">Uncharacterized protein</fullName>
    </submittedName>
</protein>
<comment type="caution">
    <text evidence="1">The sequence shown here is derived from an EMBL/GenBank/DDBJ whole genome shotgun (WGS) entry which is preliminary data.</text>
</comment>
<sequence length="108" mass="12789">MLNELCVYAMNTLDKLELLSANCSDRNELDRILSQLLSVMLNRHRQKLAIYDRDISKFEQNYRLDSHQFQKQFESGALGDEMDLFEWFSLCELRKDLLVKISKLEQAL</sequence>
<keyword evidence="2" id="KW-1185">Reference proteome</keyword>
<dbReference type="Proteomes" id="UP000011201">
    <property type="component" value="Unassembled WGS sequence"/>
</dbReference>
<dbReference type="AlphaFoldDB" id="L8MVV8"/>
<evidence type="ECO:0000313" key="1">
    <source>
        <dbReference type="EMBL" id="ELS30929.1"/>
    </source>
</evidence>